<accession>A0A7X2TEH1</accession>
<evidence type="ECO:0000313" key="1">
    <source>
        <dbReference type="EMBL" id="MSS37946.1"/>
    </source>
</evidence>
<dbReference type="RefSeq" id="WP_154473382.1">
    <property type="nucleotide sequence ID" value="NZ_DBEWUL010000071.1"/>
</dbReference>
<gene>
    <name evidence="1" type="ORF">FYJ39_15630</name>
</gene>
<reference evidence="1 2" key="1">
    <citation type="submission" date="2019-08" db="EMBL/GenBank/DDBJ databases">
        <title>In-depth cultivation of the pig gut microbiome towards novel bacterial diversity and tailored functional studies.</title>
        <authorList>
            <person name="Wylensek D."/>
            <person name="Hitch T.C.A."/>
            <person name="Clavel T."/>
        </authorList>
    </citation>
    <scope>NUCLEOTIDE SEQUENCE [LARGE SCALE GENOMIC DNA]</scope>
    <source>
        <strain evidence="1 2">WCA-389-WT-23D1</strain>
    </source>
</reference>
<organism evidence="1 2">
    <name type="scientific">Clostridium porci</name>
    <dbReference type="NCBI Taxonomy" id="2605778"/>
    <lineage>
        <taxon>Bacteria</taxon>
        <taxon>Bacillati</taxon>
        <taxon>Bacillota</taxon>
        <taxon>Clostridia</taxon>
        <taxon>Eubacteriales</taxon>
        <taxon>Clostridiaceae</taxon>
        <taxon>Clostridium</taxon>
    </lineage>
</organism>
<dbReference type="AlphaFoldDB" id="A0A7X2TEH1"/>
<sequence>MLMRKEDKCTISVEHFANTKRYLYDDTEIYIDRHATARFWDRNEFSGRLEAHPSASTAMRKGTSILKRSLPHS</sequence>
<dbReference type="Proteomes" id="UP000429958">
    <property type="component" value="Unassembled WGS sequence"/>
</dbReference>
<dbReference type="EMBL" id="VUMD01000016">
    <property type="protein sequence ID" value="MSS37946.1"/>
    <property type="molecule type" value="Genomic_DNA"/>
</dbReference>
<comment type="caution">
    <text evidence="1">The sequence shown here is derived from an EMBL/GenBank/DDBJ whole genome shotgun (WGS) entry which is preliminary data.</text>
</comment>
<name>A0A7X2TEH1_9CLOT</name>
<evidence type="ECO:0000313" key="2">
    <source>
        <dbReference type="Proteomes" id="UP000429958"/>
    </source>
</evidence>
<proteinExistence type="predicted"/>
<protein>
    <submittedName>
        <fullName evidence="1">Uncharacterized protein</fullName>
    </submittedName>
</protein>
<keyword evidence="2" id="KW-1185">Reference proteome</keyword>